<proteinExistence type="predicted"/>
<evidence type="ECO:0000313" key="3">
    <source>
        <dbReference type="EMBL" id="GAA0865075.1"/>
    </source>
</evidence>
<dbReference type="Gene3D" id="3.40.50.1820">
    <property type="entry name" value="alpha/beta hydrolase"/>
    <property type="match status" value="1"/>
</dbReference>
<name>A0ABP3XN49_9SPHN</name>
<protein>
    <submittedName>
        <fullName evidence="3">S9 family peptidase</fullName>
    </submittedName>
</protein>
<evidence type="ECO:0000313" key="4">
    <source>
        <dbReference type="Proteomes" id="UP001500738"/>
    </source>
</evidence>
<dbReference type="SUPFAM" id="SSF82171">
    <property type="entry name" value="DPP6 N-terminal domain-like"/>
    <property type="match status" value="1"/>
</dbReference>
<keyword evidence="4" id="KW-1185">Reference proteome</keyword>
<dbReference type="PANTHER" id="PTHR42776">
    <property type="entry name" value="SERINE PEPTIDASE S9 FAMILY MEMBER"/>
    <property type="match status" value="1"/>
</dbReference>
<accession>A0ABP3XN49</accession>
<keyword evidence="1" id="KW-0378">Hydrolase</keyword>
<organism evidence="3 4">
    <name type="scientific">Sphingopyxis soli</name>
    <dbReference type="NCBI Taxonomy" id="592051"/>
    <lineage>
        <taxon>Bacteria</taxon>
        <taxon>Pseudomonadati</taxon>
        <taxon>Pseudomonadota</taxon>
        <taxon>Alphaproteobacteria</taxon>
        <taxon>Sphingomonadales</taxon>
        <taxon>Sphingomonadaceae</taxon>
        <taxon>Sphingopyxis</taxon>
    </lineage>
</organism>
<dbReference type="SUPFAM" id="SSF53474">
    <property type="entry name" value="alpha/beta-Hydrolases"/>
    <property type="match status" value="1"/>
</dbReference>
<dbReference type="Proteomes" id="UP001500738">
    <property type="component" value="Unassembled WGS sequence"/>
</dbReference>
<dbReference type="Pfam" id="PF00326">
    <property type="entry name" value="Peptidase_S9"/>
    <property type="match status" value="1"/>
</dbReference>
<dbReference type="PANTHER" id="PTHR42776:SF27">
    <property type="entry name" value="DIPEPTIDYL PEPTIDASE FAMILY MEMBER 6"/>
    <property type="match status" value="1"/>
</dbReference>
<dbReference type="InterPro" id="IPR029058">
    <property type="entry name" value="AB_hydrolase_fold"/>
</dbReference>
<reference evidence="4" key="1">
    <citation type="journal article" date="2019" name="Int. J. Syst. Evol. Microbiol.">
        <title>The Global Catalogue of Microorganisms (GCM) 10K type strain sequencing project: providing services to taxonomists for standard genome sequencing and annotation.</title>
        <authorList>
            <consortium name="The Broad Institute Genomics Platform"/>
            <consortium name="The Broad Institute Genome Sequencing Center for Infectious Disease"/>
            <person name="Wu L."/>
            <person name="Ma J."/>
        </authorList>
    </citation>
    <scope>NUCLEOTIDE SEQUENCE [LARGE SCALE GENOMIC DNA]</scope>
    <source>
        <strain evidence="4">JCM 15910</strain>
    </source>
</reference>
<gene>
    <name evidence="3" type="ORF">GCM10009115_22190</name>
</gene>
<evidence type="ECO:0000256" key="1">
    <source>
        <dbReference type="ARBA" id="ARBA00022801"/>
    </source>
</evidence>
<dbReference type="EMBL" id="BAAAFE010000007">
    <property type="protein sequence ID" value="GAA0865075.1"/>
    <property type="molecule type" value="Genomic_DNA"/>
</dbReference>
<evidence type="ECO:0000259" key="2">
    <source>
        <dbReference type="Pfam" id="PF00326"/>
    </source>
</evidence>
<dbReference type="InterPro" id="IPR001375">
    <property type="entry name" value="Peptidase_S9_cat"/>
</dbReference>
<comment type="caution">
    <text evidence="3">The sequence shown here is derived from an EMBL/GenBank/DDBJ whole genome shotgun (WGS) entry which is preliminary data.</text>
</comment>
<dbReference type="Gene3D" id="2.120.10.30">
    <property type="entry name" value="TolB, C-terminal domain"/>
    <property type="match status" value="1"/>
</dbReference>
<sequence length="676" mass="72497">MRVAVLRHKILTGDYILVSHKFFARGLSVLALQASLVAVPAAQAQDNDLAARFGALESILDVSLSPDGQHLAFIGQGTKQKRQLFIVDTTEGAQPRLILSSDGGAAGSLSWCGWVTNARLACQTFARDNIAGDVLAATNIIAVDAAGGNLRVLSNRRSARSLYADFRGGSVIDWSSTDNGSLLMTRSYVPEVSTGTHLAKKAEGLGVDRVDSVDGTARRVEAANRDAIHYLSDGHGNVRIMATQGFTSSVGQFDPVIRYSFRPKDGGSWQYLSQRDIVTDEGFLPAAVDAATNRVYGFQKIDGRQAVVAMALDGSGTTTTIYKHPEVDVDDIVRVGRNGRIVGVSYATDQRTAVMTDPAIAKMTNALSRALGGKPVVIVDASADESRYIVRAESDTDPGAYYLYVPAAKELRPLLLSREQLATVKLSPVKAITYPAGDGTMVPGYLTLPPGRTDAKGLPAIVMPHGGPSARDEWGFDWLAQYFAQSGYAVLQPNYRGSSGYGDQWYQNNGFQSWRIAVGDVTDAGRWLVREGADPAKLSIVGWSYGGYAALQSGVLAPDLFKSIVAIAPVTDLAQLKDEAMRDGSARIEGKFIGTGPHVREGSPAQNVAAIRAPVLMFHGTLDQNVAIAQSRTMKRALEGAGKRVELVEYPDLAHSLEASEARTDMLRKIAAFLPH</sequence>
<feature type="domain" description="Peptidase S9 prolyl oligopeptidase catalytic" evidence="2">
    <location>
        <begin position="474"/>
        <end position="674"/>
    </location>
</feature>
<dbReference type="InterPro" id="IPR011042">
    <property type="entry name" value="6-blade_b-propeller_TolB-like"/>
</dbReference>